<proteinExistence type="predicted"/>
<keyword evidence="2" id="KW-0540">Nuclease</keyword>
<dbReference type="EMBL" id="CP089983">
    <property type="protein sequence ID" value="WXB09200.1"/>
    <property type="molecule type" value="Genomic_DNA"/>
</dbReference>
<dbReference type="InterPro" id="IPR012296">
    <property type="entry name" value="Nuclease_put_TT1808"/>
</dbReference>
<dbReference type="InterPro" id="IPR008538">
    <property type="entry name" value="Uma2"/>
</dbReference>
<dbReference type="PANTHER" id="PTHR35400">
    <property type="entry name" value="SLR1083 PROTEIN"/>
    <property type="match status" value="1"/>
</dbReference>
<dbReference type="CDD" id="cd06260">
    <property type="entry name" value="DUF820-like"/>
    <property type="match status" value="1"/>
</dbReference>
<evidence type="ECO:0000259" key="1">
    <source>
        <dbReference type="Pfam" id="PF05685"/>
    </source>
</evidence>
<dbReference type="Pfam" id="PF05685">
    <property type="entry name" value="Uma2"/>
    <property type="match status" value="1"/>
</dbReference>
<dbReference type="InterPro" id="IPR011335">
    <property type="entry name" value="Restrct_endonuc-II-like"/>
</dbReference>
<gene>
    <name evidence="2" type="ORF">LVJ94_18435</name>
</gene>
<organism evidence="2 3">
    <name type="scientific">Pendulispora rubella</name>
    <dbReference type="NCBI Taxonomy" id="2741070"/>
    <lineage>
        <taxon>Bacteria</taxon>
        <taxon>Pseudomonadati</taxon>
        <taxon>Myxococcota</taxon>
        <taxon>Myxococcia</taxon>
        <taxon>Myxococcales</taxon>
        <taxon>Sorangiineae</taxon>
        <taxon>Pendulisporaceae</taxon>
        <taxon>Pendulispora</taxon>
    </lineage>
</organism>
<dbReference type="Gene3D" id="3.90.1570.10">
    <property type="entry name" value="tt1808, chain A"/>
    <property type="match status" value="1"/>
</dbReference>
<reference evidence="2" key="1">
    <citation type="submission" date="2021-12" db="EMBL/GenBank/DDBJ databases">
        <title>Discovery of the Pendulisporaceae a myxobacterial family with distinct sporulation behavior and unique specialized metabolism.</title>
        <authorList>
            <person name="Garcia R."/>
            <person name="Popoff A."/>
            <person name="Bader C.D."/>
            <person name="Loehr J."/>
            <person name="Walesch S."/>
            <person name="Walt C."/>
            <person name="Boldt J."/>
            <person name="Bunk B."/>
            <person name="Haeckl F.J.F.P.J."/>
            <person name="Gunesch A.P."/>
            <person name="Birkelbach J."/>
            <person name="Nuebel U."/>
            <person name="Pietschmann T."/>
            <person name="Bach T."/>
            <person name="Mueller R."/>
        </authorList>
    </citation>
    <scope>NUCLEOTIDE SEQUENCE</scope>
    <source>
        <strain evidence="2">MSr11367</strain>
    </source>
</reference>
<dbReference type="GO" id="GO:0004519">
    <property type="term" value="F:endonuclease activity"/>
    <property type="evidence" value="ECO:0007669"/>
    <property type="project" value="UniProtKB-KW"/>
</dbReference>
<accession>A0ABZ2LEJ6</accession>
<dbReference type="PANTHER" id="PTHR35400:SF1">
    <property type="entry name" value="SLR1083 PROTEIN"/>
    <property type="match status" value="1"/>
</dbReference>
<sequence>MANAAIDLRDIPLERQRRLRRSEYDQLVLLGVFNDERVELLYGVVVKTSPIGAPHNEAVDELNERLVLALSGRARVRIQGSFAASDDSEPEPDVAIYPRGDYSKDHPDRAYLIIEVAESSLKDDRTVKARLYAETGVPEYWIVNLIDHVVEVHRQPQGGKYASVTVARRGESLAIEQFPDVVIPIESILKG</sequence>
<feature type="domain" description="Putative restriction endonuclease" evidence="1">
    <location>
        <begin position="23"/>
        <end position="185"/>
    </location>
</feature>
<keyword evidence="2" id="KW-0378">Hydrolase</keyword>
<dbReference type="SUPFAM" id="SSF52980">
    <property type="entry name" value="Restriction endonuclease-like"/>
    <property type="match status" value="1"/>
</dbReference>
<evidence type="ECO:0000313" key="3">
    <source>
        <dbReference type="Proteomes" id="UP001374803"/>
    </source>
</evidence>
<name>A0ABZ2LEJ6_9BACT</name>
<protein>
    <submittedName>
        <fullName evidence="2">Uma2 family endonuclease</fullName>
    </submittedName>
</protein>
<dbReference type="RefSeq" id="WP_394838871.1">
    <property type="nucleotide sequence ID" value="NZ_CP089929.1"/>
</dbReference>
<dbReference type="Proteomes" id="UP001374803">
    <property type="component" value="Chromosome"/>
</dbReference>
<keyword evidence="2" id="KW-0255">Endonuclease</keyword>
<evidence type="ECO:0000313" key="2">
    <source>
        <dbReference type="EMBL" id="WXB09200.1"/>
    </source>
</evidence>
<keyword evidence="3" id="KW-1185">Reference proteome</keyword>